<feature type="compositionally biased region" description="Polar residues" evidence="2">
    <location>
        <begin position="1323"/>
        <end position="1334"/>
    </location>
</feature>
<dbReference type="GO" id="GO:0005813">
    <property type="term" value="C:centrosome"/>
    <property type="evidence" value="ECO:0007669"/>
    <property type="project" value="TreeGrafter"/>
</dbReference>
<evidence type="ECO:0000256" key="1">
    <source>
        <dbReference type="SAM" id="Coils"/>
    </source>
</evidence>
<dbReference type="GeneTree" id="ENSGT00940000154254"/>
<dbReference type="InterPro" id="IPR052655">
    <property type="entry name" value="AKNA_Centrosome-Trans_reg"/>
</dbReference>
<feature type="region of interest" description="Disordered" evidence="2">
    <location>
        <begin position="107"/>
        <end position="219"/>
    </location>
</feature>
<reference evidence="3" key="4">
    <citation type="submission" date="2025-08" db="UniProtKB">
        <authorList>
            <consortium name="Ensembl"/>
        </authorList>
    </citation>
    <scope>IDENTIFICATION</scope>
</reference>
<keyword evidence="4" id="KW-1185">Reference proteome</keyword>
<gene>
    <name evidence="3" type="primary">akna</name>
</gene>
<dbReference type="STRING" id="7868.ENSCMIP00000015545"/>
<feature type="region of interest" description="Disordered" evidence="2">
    <location>
        <begin position="1162"/>
        <end position="1275"/>
    </location>
</feature>
<sequence length="1500" mass="163800">MEPDSDEDLEEQVDYFFSQADEDGMVGKEETRTYFLRYLPGLGDGAGVVGKVGELPEIVELSDFGKARGTVLGKSQTYNLSYCEEIDPAHLSSSPEDASHIYDSELLEEDETLDDGNANPGPERDRELDMTEDEGGVGDLLLDSDEGTSRELDPEEEEEYSDLPCDEDEEMEELSQGGFQQPAQDYSKEPGTMDHGDQFSDYSNGSLSHSTTLGNNSPLPPMDCGPRQPMGTNSPEHCGDSPSLLPGHVTGRKKMARKEPRGSVSFDGSVAYLNSSLLSHLSVEDLGTGLNIEAETIPDSSCADSIDESTHRMASMVEKLQSGSAQAGPSCEGRVGSDGTSKPVPRYLDSQAFSRTLVLKNGSRERALARGNSTSPNLQKKDARGTSREDSPKPSSVRETVDTPVYGRGKINHPLPDFSKVEPRVKFPKDSQGYQKPKSKAFLVRSKVIGSKTEVYLQSPADIVRQVLQSSNECEPVTPTPVGAKVLEEFKSPHQASEMVYQLQEDYRRLLTKYAEAENTIDRLRIGAKVSLFAAAPDPGQSIPMASHNPCLKVTTIAIPRAQRAEISLAPSPGGHTEMDSAASNSGIKNQEVSECFMEPVNGLSSGRNMCGPEATTGECLTWALAEGADSLQRKMDEFEGLMDEGKVLPEAQLRAFQQLKDIQDTLERGYLQAREEHRGLQLRGPGSDQMAGDFDLNREVEGSIFRLGMNLEDLKERVDTALQIHSCPLPQPGLPHAPSLCHPGPTPAFRTSTAFPKTQPRTSLCQLPTATVPPPSPEGPFLSTARLGHPRVNTEVSSVSGDSEYGCPDPETLQHRHVDPQSGAGHFMDQHRNTASEPPSVGWVRGGMESPRAPLAPQAQRMEKAELNCVDRKVPRQEQEQEEHIRNIPVPRQAVKMHITFPSCLTGNQQPVLEREEHPAACGAWARALSPIPRRSCQRESARERELPHQPSLRSSTASLGERDLSPDPGLCRSLYRTKSVQLEDRIISPETDSGFVGSESSRLTAAAETPEHQCLLNRPQSVRDPPGRPPACADGAPRKPLQAQDPHQEHGSAKKLRHSLLSRKDSLAQPDLSGTSSPGQWAGSVLSEFEQETYVTQSESEADGQSCSPTSRTPQPAFLSSSFHPKLCSTTLTVRSARDEAIQALQNEVSQLKQRLEACLQRPQADSEQEPCTSPPLRAWPPDCQTPNSKPIPRASDRHRKQRQENGHEGCYYRTSSCGHPRSRRDPQHKAQLDISSEAEPSLSKPQPFASKHLHPSGPLASAYTRPPPCEGRKLETVRVKGPYTGTDYTLFVPWASGQVDVVDVGVCPHCGSQPPGNGPLKSSSISTSRGRQPQPCPLCTGSGTQLRTGEEPQPAAKVEPGDTCGRSRGARKQRSVRVSEAPPVYSCLPPPHYVPYSLPAFYIAAPASQYTSPTRSHLYYPSGFKVVEATPLSARTASPNRHRHNHHEAVKLSDRSHSSLDQAIEAARDMKWTSKRMVRALASDLGKARAVQSSFYL</sequence>
<reference evidence="3" key="5">
    <citation type="submission" date="2025-09" db="UniProtKB">
        <authorList>
            <consortium name="Ensembl"/>
        </authorList>
    </citation>
    <scope>IDENTIFICATION</scope>
</reference>
<dbReference type="GeneID" id="103189283"/>
<feature type="region of interest" description="Disordered" evidence="2">
    <location>
        <begin position="992"/>
        <end position="1058"/>
    </location>
</feature>
<feature type="compositionally biased region" description="Basic and acidic residues" evidence="2">
    <location>
        <begin position="938"/>
        <end position="949"/>
    </location>
</feature>
<feature type="coiled-coil region" evidence="1">
    <location>
        <begin position="500"/>
        <end position="527"/>
    </location>
</feature>
<feature type="region of interest" description="Disordered" evidence="2">
    <location>
        <begin position="937"/>
        <end position="973"/>
    </location>
</feature>
<dbReference type="PANTHER" id="PTHR21510">
    <property type="entry name" value="AKNA DOMAIN-CONTAINING PROTEIN"/>
    <property type="match status" value="1"/>
</dbReference>
<dbReference type="OMA" id="PHLAMTE"/>
<reference evidence="4" key="1">
    <citation type="journal article" date="2006" name="Science">
        <title>Ancient noncoding elements conserved in the human genome.</title>
        <authorList>
            <person name="Venkatesh B."/>
            <person name="Kirkness E.F."/>
            <person name="Loh Y.H."/>
            <person name="Halpern A.L."/>
            <person name="Lee A.P."/>
            <person name="Johnson J."/>
            <person name="Dandona N."/>
            <person name="Viswanathan L.D."/>
            <person name="Tay A."/>
            <person name="Venter J.C."/>
            <person name="Strausberg R.L."/>
            <person name="Brenner S."/>
        </authorList>
    </citation>
    <scope>NUCLEOTIDE SEQUENCE [LARGE SCALE GENOMIC DNA]</scope>
</reference>
<feature type="region of interest" description="Disordered" evidence="2">
    <location>
        <begin position="1438"/>
        <end position="1460"/>
    </location>
</feature>
<reference evidence="4" key="2">
    <citation type="journal article" date="2007" name="PLoS Biol.">
        <title>Survey sequencing and comparative analysis of the elephant shark (Callorhinchus milii) genome.</title>
        <authorList>
            <person name="Venkatesh B."/>
            <person name="Kirkness E.F."/>
            <person name="Loh Y.H."/>
            <person name="Halpern A.L."/>
            <person name="Lee A.P."/>
            <person name="Johnson J."/>
            <person name="Dandona N."/>
            <person name="Viswanathan L.D."/>
            <person name="Tay A."/>
            <person name="Venter J.C."/>
            <person name="Strausberg R.L."/>
            <person name="Brenner S."/>
        </authorList>
    </citation>
    <scope>NUCLEOTIDE SEQUENCE [LARGE SCALE GENOMIC DNA]</scope>
</reference>
<name>A0A4W3HJR0_CALMI</name>
<feature type="compositionally biased region" description="Acidic residues" evidence="2">
    <location>
        <begin position="153"/>
        <end position="173"/>
    </location>
</feature>
<feature type="compositionally biased region" description="Polar residues" evidence="2">
    <location>
        <begin position="1095"/>
        <end position="1124"/>
    </location>
</feature>
<evidence type="ECO:0000313" key="4">
    <source>
        <dbReference type="Proteomes" id="UP000314986"/>
    </source>
</evidence>
<protein>
    <submittedName>
        <fullName evidence="3">AT-hook-containing transcription factor-like</fullName>
    </submittedName>
</protein>
<dbReference type="GO" id="GO:0060234">
    <property type="term" value="P:neuroblast delamination"/>
    <property type="evidence" value="ECO:0007669"/>
    <property type="project" value="TreeGrafter"/>
</dbReference>
<proteinExistence type="predicted"/>
<feature type="compositionally biased region" description="Basic and acidic residues" evidence="2">
    <location>
        <begin position="186"/>
        <end position="198"/>
    </location>
</feature>
<dbReference type="PANTHER" id="PTHR21510:SF15">
    <property type="entry name" value="MICROTUBULE ORGANIZATION PROTEIN AKNA"/>
    <property type="match status" value="1"/>
</dbReference>
<feature type="compositionally biased region" description="Acidic residues" evidence="2">
    <location>
        <begin position="130"/>
        <end position="146"/>
    </location>
</feature>
<dbReference type="Proteomes" id="UP000314986">
    <property type="component" value="Unassembled WGS sequence"/>
</dbReference>
<reference evidence="4" key="3">
    <citation type="journal article" date="2014" name="Nature">
        <title>Elephant shark genome provides unique insights into gnathostome evolution.</title>
        <authorList>
            <consortium name="International Elephant Shark Genome Sequencing Consortium"/>
            <person name="Venkatesh B."/>
            <person name="Lee A.P."/>
            <person name="Ravi V."/>
            <person name="Maurya A.K."/>
            <person name="Lian M.M."/>
            <person name="Swann J.B."/>
            <person name="Ohta Y."/>
            <person name="Flajnik M.F."/>
            <person name="Sutoh Y."/>
            <person name="Kasahara M."/>
            <person name="Hoon S."/>
            <person name="Gangu V."/>
            <person name="Roy S.W."/>
            <person name="Irimia M."/>
            <person name="Korzh V."/>
            <person name="Kondrychyn I."/>
            <person name="Lim Z.W."/>
            <person name="Tay B.H."/>
            <person name="Tohari S."/>
            <person name="Kong K.W."/>
            <person name="Ho S."/>
            <person name="Lorente-Galdos B."/>
            <person name="Quilez J."/>
            <person name="Marques-Bonet T."/>
            <person name="Raney B.J."/>
            <person name="Ingham P.W."/>
            <person name="Tay A."/>
            <person name="Hillier L.W."/>
            <person name="Minx P."/>
            <person name="Boehm T."/>
            <person name="Wilson R.K."/>
            <person name="Brenner S."/>
            <person name="Warren W.C."/>
        </authorList>
    </citation>
    <scope>NUCLEOTIDE SEQUENCE [LARGE SCALE GENOMIC DNA]</scope>
</reference>
<dbReference type="InParanoid" id="A0A4W3HJR0"/>
<feature type="region of interest" description="Disordered" evidence="2">
    <location>
        <begin position="363"/>
        <end position="422"/>
    </location>
</feature>
<feature type="region of interest" description="Disordered" evidence="2">
    <location>
        <begin position="318"/>
        <end position="347"/>
    </location>
</feature>
<dbReference type="KEGG" id="cmk:103189283"/>
<accession>A0A4W3HJR0</accession>
<feature type="compositionally biased region" description="Polar residues" evidence="2">
    <location>
        <begin position="200"/>
        <end position="217"/>
    </location>
</feature>
<dbReference type="GO" id="GO:0001837">
    <property type="term" value="P:epithelial to mesenchymal transition"/>
    <property type="evidence" value="ECO:0007669"/>
    <property type="project" value="TreeGrafter"/>
</dbReference>
<evidence type="ECO:0000313" key="3">
    <source>
        <dbReference type="Ensembl" id="ENSCMIP00000015545.1"/>
    </source>
</evidence>
<dbReference type="Ensembl" id="ENSCMIT00000015865.1">
    <property type="protein sequence ID" value="ENSCMIP00000015545.1"/>
    <property type="gene ID" value="ENSCMIG00000007575.1"/>
</dbReference>
<feature type="region of interest" description="Disordered" evidence="2">
    <location>
        <begin position="1094"/>
        <end position="1124"/>
    </location>
</feature>
<feature type="compositionally biased region" description="Basic and acidic residues" evidence="2">
    <location>
        <begin position="379"/>
        <end position="392"/>
    </location>
</feature>
<organism evidence="3 4">
    <name type="scientific">Callorhinchus milii</name>
    <name type="common">Ghost shark</name>
    <dbReference type="NCBI Taxonomy" id="7868"/>
    <lineage>
        <taxon>Eukaryota</taxon>
        <taxon>Metazoa</taxon>
        <taxon>Chordata</taxon>
        <taxon>Craniata</taxon>
        <taxon>Vertebrata</taxon>
        <taxon>Chondrichthyes</taxon>
        <taxon>Holocephali</taxon>
        <taxon>Chimaeriformes</taxon>
        <taxon>Callorhinchidae</taxon>
        <taxon>Callorhinchus</taxon>
    </lineage>
</organism>
<feature type="region of interest" description="Disordered" evidence="2">
    <location>
        <begin position="1315"/>
        <end position="1380"/>
    </location>
</feature>
<keyword evidence="1" id="KW-0175">Coiled coil</keyword>
<evidence type="ECO:0000256" key="2">
    <source>
        <dbReference type="SAM" id="MobiDB-lite"/>
    </source>
</evidence>
<dbReference type="OrthoDB" id="10035553at2759"/>
<dbReference type="GO" id="GO:0021849">
    <property type="term" value="P:neuroblast division in subventricular zone"/>
    <property type="evidence" value="ECO:0007669"/>
    <property type="project" value="TreeGrafter"/>
</dbReference>
<feature type="compositionally biased region" description="Basic and acidic residues" evidence="2">
    <location>
        <begin position="1450"/>
        <end position="1460"/>
    </location>
</feature>